<dbReference type="Gene3D" id="3.90.1150.10">
    <property type="entry name" value="Aspartate Aminotransferase, domain 1"/>
    <property type="match status" value="1"/>
</dbReference>
<evidence type="ECO:0000256" key="7">
    <source>
        <dbReference type="ARBA" id="ARBA00066530"/>
    </source>
</evidence>
<dbReference type="InterPro" id="IPR051750">
    <property type="entry name" value="Trans-sulfuration_enzymes"/>
</dbReference>
<feature type="region of interest" description="Disordered" evidence="9">
    <location>
        <begin position="164"/>
        <end position="199"/>
    </location>
</feature>
<evidence type="ECO:0000256" key="9">
    <source>
        <dbReference type="SAM" id="MobiDB-lite"/>
    </source>
</evidence>
<evidence type="ECO:0000256" key="4">
    <source>
        <dbReference type="ARBA" id="ARBA00051441"/>
    </source>
</evidence>
<evidence type="ECO:0000256" key="8">
    <source>
        <dbReference type="ARBA" id="ARBA00083849"/>
    </source>
</evidence>
<comment type="function">
    <text evidence="5">Catalyzes the formation of L-cystathionine from O-succinyl-L-homoserine (OSHS) and L-cysteine, via a gamma-replacement reaction. In the absence of thiol, catalyzes gamma-elimination to form 2-oxobutanoate, succinate and ammonia.</text>
</comment>
<evidence type="ECO:0000313" key="10">
    <source>
        <dbReference type="EMBL" id="THH11953.1"/>
    </source>
</evidence>
<dbReference type="EMBL" id="SGPK01000006">
    <property type="protein sequence ID" value="THH11953.1"/>
    <property type="molecule type" value="Genomic_DNA"/>
</dbReference>
<reference evidence="10 11" key="1">
    <citation type="submission" date="2019-02" db="EMBL/GenBank/DDBJ databases">
        <title>Genome sequencing of the rare red list fungi Phellinidium pouzarii.</title>
        <authorList>
            <person name="Buettner E."/>
            <person name="Kellner H."/>
        </authorList>
    </citation>
    <scope>NUCLEOTIDE SEQUENCE [LARGE SCALE GENOMIC DNA]</scope>
    <source>
        <strain evidence="10 11">DSM 108285</strain>
    </source>
</reference>
<dbReference type="GO" id="GO:0003962">
    <property type="term" value="F:cystathionine gamma-synthase activity"/>
    <property type="evidence" value="ECO:0007669"/>
    <property type="project" value="UniProtKB-EC"/>
</dbReference>
<dbReference type="InterPro" id="IPR015422">
    <property type="entry name" value="PyrdxlP-dep_Trfase_small"/>
</dbReference>
<organism evidence="10 11">
    <name type="scientific">Phellinidium pouzarii</name>
    <dbReference type="NCBI Taxonomy" id="167371"/>
    <lineage>
        <taxon>Eukaryota</taxon>
        <taxon>Fungi</taxon>
        <taxon>Dikarya</taxon>
        <taxon>Basidiomycota</taxon>
        <taxon>Agaricomycotina</taxon>
        <taxon>Agaricomycetes</taxon>
        <taxon>Hymenochaetales</taxon>
        <taxon>Hymenochaetaceae</taxon>
        <taxon>Phellinidium</taxon>
    </lineage>
</organism>
<evidence type="ECO:0000256" key="6">
    <source>
        <dbReference type="ARBA" id="ARBA00060510"/>
    </source>
</evidence>
<dbReference type="GO" id="GO:0030170">
    <property type="term" value="F:pyridoxal phosphate binding"/>
    <property type="evidence" value="ECO:0007669"/>
    <property type="project" value="InterPro"/>
</dbReference>
<protein>
    <recommendedName>
        <fullName evidence="7">cystathionine gamma-synthase</fullName>
        <ecNumber evidence="7">2.5.1.48</ecNumber>
    </recommendedName>
    <alternativeName>
        <fullName evidence="8">O-succinylhomoserine (thiol)-lyase</fullName>
    </alternativeName>
</protein>
<keyword evidence="3" id="KW-0663">Pyridoxal phosphate</keyword>
<dbReference type="InterPro" id="IPR015421">
    <property type="entry name" value="PyrdxlP-dep_Trfase_major"/>
</dbReference>
<keyword evidence="11" id="KW-1185">Reference proteome</keyword>
<proteinExistence type="predicted"/>
<dbReference type="FunFam" id="3.90.1150.10:FF:000063">
    <property type="entry name" value="Probable cystathionine gamma-synthase"/>
    <property type="match status" value="1"/>
</dbReference>
<evidence type="ECO:0000256" key="5">
    <source>
        <dbReference type="ARBA" id="ARBA00058439"/>
    </source>
</evidence>
<dbReference type="EC" id="2.5.1.48" evidence="7"/>
<comment type="catalytic activity">
    <reaction evidence="4">
        <text>O-succinyl-L-homoserine + L-cysteine = L,L-cystathionine + succinate + H(+)</text>
        <dbReference type="Rhea" id="RHEA:20397"/>
        <dbReference type="ChEBI" id="CHEBI:15378"/>
        <dbReference type="ChEBI" id="CHEBI:30031"/>
        <dbReference type="ChEBI" id="CHEBI:35235"/>
        <dbReference type="ChEBI" id="CHEBI:57661"/>
        <dbReference type="ChEBI" id="CHEBI:58161"/>
        <dbReference type="EC" id="2.5.1.48"/>
    </reaction>
</comment>
<dbReference type="Gene3D" id="3.40.640.10">
    <property type="entry name" value="Type I PLP-dependent aspartate aminotransferase-like (Major domain)"/>
    <property type="match status" value="1"/>
</dbReference>
<dbReference type="AlphaFoldDB" id="A0A4V6S1C3"/>
<dbReference type="FunFam" id="3.40.640.10:FF:000094">
    <property type="entry name" value="Probable cystathionine gamma-synthase"/>
    <property type="match status" value="1"/>
</dbReference>
<sequence>MLYQSRSRHGKPSSAMRQMRRKLSMRWLLDIRDFSFIEAYKSSQVYAKKKFGTVGERCLLCPSKKVAEHCREFMVDHSPDRQLPVRLIEFLICPEDSSAPTTSSSLALHIVLFPADVFPLAKQFWQHTGMGISSRTAERCLEMLPETSAIPVLPNTFAHIRLPTKPQNRHYSVRSPTSPPSPPVSSAMPAKSLEANQEDVNTTDVASYLEERYGRNLPLGYAAAAKRALRRRIAGVLIHDHPSNSHDIQQHPFAGGDEAELGPSSRGVESVTEDDVFLFPTGMAAIWGAHHLAFLSRPAQKSVCFGFPYTDTLKILQKWGSGCHFFGHGLDSDLDALETLLEELSPNHSVSTPAPILALFTEFASNPLLRSTNLPRMRALADKYGFLIVVDETVGNFVNVSVLPYADIVVSSLTKVFSGDSNVMGGSLVLNPNGKYYAQLKSTLQETYEDIYFNEDAIFMERNSRNFKRRVQVINENTEAVCDLLKTRQQSAGIIKEVFYPKYTTRANYDLCRAADLPAGASAFGGLFSVTFTQVAASIAFFDSLACHKGPSLGTSFTLASPYTVLAHYAEMEWASEYGVEEGLVRVSVGTEERGALLRIFEHALSTAEAAIKTMKA</sequence>
<dbReference type="PANTHER" id="PTHR42699">
    <property type="match status" value="1"/>
</dbReference>
<dbReference type="PANTHER" id="PTHR42699:SF1">
    <property type="entry name" value="CYSTATHIONINE GAMMA-SYNTHASE-RELATED"/>
    <property type="match status" value="1"/>
</dbReference>
<comment type="caution">
    <text evidence="10">The sequence shown here is derived from an EMBL/GenBank/DDBJ whole genome shotgun (WGS) entry which is preliminary data.</text>
</comment>
<comment type="cofactor">
    <cofactor evidence="1">
        <name>pyridoxal 5'-phosphate</name>
        <dbReference type="ChEBI" id="CHEBI:597326"/>
    </cofactor>
</comment>
<dbReference type="Pfam" id="PF01053">
    <property type="entry name" value="Cys_Met_Meta_PP"/>
    <property type="match status" value="1"/>
</dbReference>
<evidence type="ECO:0000256" key="3">
    <source>
        <dbReference type="ARBA" id="ARBA00022898"/>
    </source>
</evidence>
<evidence type="ECO:0000256" key="1">
    <source>
        <dbReference type="ARBA" id="ARBA00001933"/>
    </source>
</evidence>
<dbReference type="OrthoDB" id="10047078at2759"/>
<dbReference type="InterPro" id="IPR015424">
    <property type="entry name" value="PyrdxlP-dep_Trfase"/>
</dbReference>
<keyword evidence="2" id="KW-0808">Transferase</keyword>
<dbReference type="Proteomes" id="UP000308199">
    <property type="component" value="Unassembled WGS sequence"/>
</dbReference>
<evidence type="ECO:0000256" key="2">
    <source>
        <dbReference type="ARBA" id="ARBA00022679"/>
    </source>
</evidence>
<dbReference type="SUPFAM" id="SSF53383">
    <property type="entry name" value="PLP-dependent transferases"/>
    <property type="match status" value="1"/>
</dbReference>
<gene>
    <name evidence="10" type="ORF">EW145_g358</name>
</gene>
<name>A0A4V6S1C3_9AGAM</name>
<evidence type="ECO:0000313" key="11">
    <source>
        <dbReference type="Proteomes" id="UP000308199"/>
    </source>
</evidence>
<dbReference type="InterPro" id="IPR000277">
    <property type="entry name" value="Cys/Met-Metab_PyrdxlP-dep_enz"/>
</dbReference>
<comment type="pathway">
    <text evidence="6">Amino-acid biosynthesis; L-methionine biosynthesis via de novo pathway; L-cystathionine from O-succinyl-L-homoserine: step 1/1.</text>
</comment>
<accession>A0A4V6S1C3</accession>
<dbReference type="GO" id="GO:0019346">
    <property type="term" value="P:transsulfuration"/>
    <property type="evidence" value="ECO:0007669"/>
    <property type="project" value="InterPro"/>
</dbReference>